<sequence>MEELERMGIVVEAAYLFGSWARGDWLVDSDVDVVIVSPSVRGMPWLKRLELVAKAEARLDLPLSLDVLPYTPEEVIEAKSAVLRDAMKYWKRIV</sequence>
<organism evidence="2 3">
    <name type="scientific">Pyrobaculum calidifontis (strain DSM 21063 / JCM 11548 / VA1)</name>
    <dbReference type="NCBI Taxonomy" id="410359"/>
    <lineage>
        <taxon>Archaea</taxon>
        <taxon>Thermoproteota</taxon>
        <taxon>Thermoprotei</taxon>
        <taxon>Thermoproteales</taxon>
        <taxon>Thermoproteaceae</taxon>
        <taxon>Pyrobaculum</taxon>
    </lineage>
</organism>
<feature type="domain" description="Polymerase nucleotidyl transferase" evidence="1">
    <location>
        <begin position="3"/>
        <end position="75"/>
    </location>
</feature>
<accession>A3MUG5</accession>
<dbReference type="Proteomes" id="UP000001431">
    <property type="component" value="Chromosome"/>
</dbReference>
<dbReference type="InterPro" id="IPR002934">
    <property type="entry name" value="Polymerase_NTP_transf_dom"/>
</dbReference>
<dbReference type="STRING" id="410359.Pcal_0856"/>
<evidence type="ECO:0000259" key="1">
    <source>
        <dbReference type="Pfam" id="PF01909"/>
    </source>
</evidence>
<dbReference type="HOGENOM" id="CLU_130257_9_4_2"/>
<dbReference type="Pfam" id="PF01909">
    <property type="entry name" value="NTP_transf_2"/>
    <property type="match status" value="1"/>
</dbReference>
<dbReference type="InterPro" id="IPR043519">
    <property type="entry name" value="NT_sf"/>
</dbReference>
<dbReference type="KEGG" id="pcl:Pcal_0856"/>
<protein>
    <submittedName>
        <fullName evidence="2">DNA polymerase, beta domain protein region</fullName>
    </submittedName>
</protein>
<dbReference type="AlphaFoldDB" id="A3MUG5"/>
<dbReference type="PANTHER" id="PTHR43449:SF1">
    <property type="entry name" value="POLYMERASE BETA NUCLEOTIDYLTRANSFERASE DOMAIN-CONTAINING PROTEIN"/>
    <property type="match status" value="1"/>
</dbReference>
<dbReference type="EMBL" id="CP000561">
    <property type="protein sequence ID" value="ABO08282.1"/>
    <property type="molecule type" value="Genomic_DNA"/>
</dbReference>
<gene>
    <name evidence="2" type="ordered locus">Pcal_0856</name>
</gene>
<dbReference type="SUPFAM" id="SSF81301">
    <property type="entry name" value="Nucleotidyltransferase"/>
    <property type="match status" value="1"/>
</dbReference>
<reference evidence="2" key="1">
    <citation type="submission" date="2007-02" db="EMBL/GenBank/DDBJ databases">
        <title>Complete sequence of Pyrobaculum calidifontis JCM 11548.</title>
        <authorList>
            <consortium name="US DOE Joint Genome Institute"/>
            <person name="Copeland A."/>
            <person name="Lucas S."/>
            <person name="Lapidus A."/>
            <person name="Barry K."/>
            <person name="Glavina del Rio T."/>
            <person name="Dalin E."/>
            <person name="Tice H."/>
            <person name="Pitluck S."/>
            <person name="Chain P."/>
            <person name="Malfatti S."/>
            <person name="Shin M."/>
            <person name="Vergez L."/>
            <person name="Schmutz J."/>
            <person name="Larimer F."/>
            <person name="Land M."/>
            <person name="Hauser L."/>
            <person name="Kyrpides N."/>
            <person name="Mikhailova N."/>
            <person name="Cozen A.E."/>
            <person name="Fitz-Gibbon S.T."/>
            <person name="House C.H."/>
            <person name="Saltikov C."/>
            <person name="Lowe T.M."/>
            <person name="Richardson P."/>
        </authorList>
    </citation>
    <scope>NUCLEOTIDE SEQUENCE [LARGE SCALE GENOMIC DNA]</scope>
    <source>
        <strain evidence="2">JCM 11548</strain>
    </source>
</reference>
<dbReference type="eggNOG" id="arCOG01195">
    <property type="taxonomic scope" value="Archaea"/>
</dbReference>
<dbReference type="GO" id="GO:0016779">
    <property type="term" value="F:nucleotidyltransferase activity"/>
    <property type="evidence" value="ECO:0007669"/>
    <property type="project" value="InterPro"/>
</dbReference>
<name>A3MUG5_PYRCJ</name>
<dbReference type="PANTHER" id="PTHR43449">
    <property type="entry name" value="NUCLEOTIDYLTRANSFERASE"/>
    <property type="match status" value="1"/>
</dbReference>
<evidence type="ECO:0000313" key="2">
    <source>
        <dbReference type="EMBL" id="ABO08282.1"/>
    </source>
</evidence>
<keyword evidence="3" id="KW-1185">Reference proteome</keyword>
<proteinExistence type="predicted"/>
<evidence type="ECO:0000313" key="3">
    <source>
        <dbReference type="Proteomes" id="UP000001431"/>
    </source>
</evidence>
<dbReference type="Gene3D" id="3.30.460.10">
    <property type="entry name" value="Beta Polymerase, domain 2"/>
    <property type="match status" value="1"/>
</dbReference>